<accession>A0A370NHC9</accession>
<comment type="caution">
    <text evidence="1">The sequence shown here is derived from an EMBL/GenBank/DDBJ whole genome shotgun (WGS) entry which is preliminary data.</text>
</comment>
<proteinExistence type="predicted"/>
<organism evidence="1 2">
    <name type="scientific">Cupriavidus lacunae</name>
    <dbReference type="NCBI Taxonomy" id="2666307"/>
    <lineage>
        <taxon>Bacteria</taxon>
        <taxon>Pseudomonadati</taxon>
        <taxon>Pseudomonadota</taxon>
        <taxon>Betaproteobacteria</taxon>
        <taxon>Burkholderiales</taxon>
        <taxon>Burkholderiaceae</taxon>
        <taxon>Cupriavidus</taxon>
    </lineage>
</organism>
<name>A0A370NHC9_9BURK</name>
<evidence type="ECO:0000313" key="2">
    <source>
        <dbReference type="Proteomes" id="UP000255165"/>
    </source>
</evidence>
<keyword evidence="2" id="KW-1185">Reference proteome</keyword>
<sequence>MSKTIKKRYLKALNRHLKKESAGKFDTVFVFYPPGAKAKDATGVTASGSADVQVLAVMEAVQARVFAKFEDSAKLG</sequence>
<dbReference type="EMBL" id="QKWJ01000120">
    <property type="protein sequence ID" value="RDK05022.1"/>
    <property type="molecule type" value="Genomic_DNA"/>
</dbReference>
<dbReference type="RefSeq" id="WP_115216489.1">
    <property type="nucleotide sequence ID" value="NZ_QKWJ01000120.1"/>
</dbReference>
<dbReference type="AlphaFoldDB" id="A0A370NHC9"/>
<evidence type="ECO:0000313" key="1">
    <source>
        <dbReference type="EMBL" id="RDK05022.1"/>
    </source>
</evidence>
<reference evidence="2" key="1">
    <citation type="submission" date="2018-06" db="EMBL/GenBank/DDBJ databases">
        <authorList>
            <person name="Feng T."/>
            <person name="Jeon C.O."/>
        </authorList>
    </citation>
    <scope>NUCLEOTIDE SEQUENCE [LARGE SCALE GENOMIC DNA]</scope>
    <source>
        <strain evidence="2">S23</strain>
    </source>
</reference>
<gene>
    <name evidence="1" type="ORF">DN412_39385</name>
</gene>
<protein>
    <submittedName>
        <fullName evidence="1">Uncharacterized protein</fullName>
    </submittedName>
</protein>
<dbReference type="Proteomes" id="UP000255165">
    <property type="component" value="Unassembled WGS sequence"/>
</dbReference>